<dbReference type="Proteomes" id="UP000218067">
    <property type="component" value="Chromosome"/>
</dbReference>
<dbReference type="EMBL" id="AP017624">
    <property type="protein sequence ID" value="BAV41347.1"/>
    <property type="molecule type" value="Genomic_DNA"/>
</dbReference>
<reference evidence="1 2" key="1">
    <citation type="submission" date="2016-08" db="EMBL/GenBank/DDBJ databases">
        <title>Complete genome sequence of Mycobacterium shinshuense, a subspecies of M. ulcerans.</title>
        <authorList>
            <person name="Yoshida M."/>
            <person name="Ogura Y."/>
            <person name="Hayashi T."/>
            <person name="Hoshino Y."/>
        </authorList>
    </citation>
    <scope>NUCLEOTIDE SEQUENCE [LARGE SCALE GENOMIC DNA]</scope>
    <source>
        <strain evidence="2">ATCC 33728</strain>
    </source>
</reference>
<accession>A0A1B4Y2Q7</accession>
<protein>
    <submittedName>
        <fullName evidence="1">Uncharacterized protein</fullName>
    </submittedName>
</protein>
<sequence length="63" mass="6765">MLVLRCGLLEAERSCADDHKLAVTVAADALDNASPEKFLARIFRTATCLEDHAGSTSNARSQC</sequence>
<evidence type="ECO:0000313" key="2">
    <source>
        <dbReference type="Proteomes" id="UP000218067"/>
    </source>
</evidence>
<proteinExistence type="predicted"/>
<organism evidence="1 2">
    <name type="scientific">Mycobacterium ulcerans subsp. shinshuense</name>
    <dbReference type="NCBI Taxonomy" id="1124626"/>
    <lineage>
        <taxon>Bacteria</taxon>
        <taxon>Bacillati</taxon>
        <taxon>Actinomycetota</taxon>
        <taxon>Actinomycetes</taxon>
        <taxon>Mycobacteriales</taxon>
        <taxon>Mycobacteriaceae</taxon>
        <taxon>Mycobacterium</taxon>
        <taxon>Mycobacterium ulcerans group</taxon>
    </lineage>
</organism>
<gene>
    <name evidence="1" type="ORF">SHTP_2189</name>
</gene>
<evidence type="ECO:0000313" key="1">
    <source>
        <dbReference type="EMBL" id="BAV41347.1"/>
    </source>
</evidence>
<dbReference type="AlphaFoldDB" id="A0A1B4Y2Q7"/>
<name>A0A1B4Y2Q7_MYCUL</name>